<evidence type="ECO:0000313" key="1">
    <source>
        <dbReference type="EMBL" id="GID61084.1"/>
    </source>
</evidence>
<keyword evidence="2" id="KW-1185">Reference proteome</keyword>
<evidence type="ECO:0000313" key="2">
    <source>
        <dbReference type="Proteomes" id="UP000612282"/>
    </source>
</evidence>
<protein>
    <submittedName>
        <fullName evidence="1">Uncharacterized protein</fullName>
    </submittedName>
</protein>
<dbReference type="EMBL" id="BOMG01000118">
    <property type="protein sequence ID" value="GID61084.1"/>
    <property type="molecule type" value="Genomic_DNA"/>
</dbReference>
<reference evidence="1 2" key="1">
    <citation type="submission" date="2021-01" db="EMBL/GenBank/DDBJ databases">
        <title>Whole genome shotgun sequence of Actinoplanes couchii NBRC 106145.</title>
        <authorList>
            <person name="Komaki H."/>
            <person name="Tamura T."/>
        </authorList>
    </citation>
    <scope>NUCLEOTIDE SEQUENCE [LARGE SCALE GENOMIC DNA]</scope>
    <source>
        <strain evidence="1 2">NBRC 106145</strain>
    </source>
</reference>
<proteinExistence type="predicted"/>
<organism evidence="1 2">
    <name type="scientific">Actinoplanes couchii</name>
    <dbReference type="NCBI Taxonomy" id="403638"/>
    <lineage>
        <taxon>Bacteria</taxon>
        <taxon>Bacillati</taxon>
        <taxon>Actinomycetota</taxon>
        <taxon>Actinomycetes</taxon>
        <taxon>Micromonosporales</taxon>
        <taxon>Micromonosporaceae</taxon>
        <taxon>Actinoplanes</taxon>
    </lineage>
</organism>
<gene>
    <name evidence="1" type="ORF">Aco03nite_094880</name>
</gene>
<comment type="caution">
    <text evidence="1">The sequence shown here is derived from an EMBL/GenBank/DDBJ whole genome shotgun (WGS) entry which is preliminary data.</text>
</comment>
<dbReference type="Proteomes" id="UP000612282">
    <property type="component" value="Unassembled WGS sequence"/>
</dbReference>
<sequence>MEIMQYVSDSGSRSRNHSWWNFEFPNNRGASVRPSQTAFRFDVDFDLENGKGHDLVRGLDSMEVEALLIEIASSAPADSD</sequence>
<accession>A0ABQ3XRG8</accession>
<name>A0ABQ3XRG8_9ACTN</name>